<feature type="chain" id="PRO_5030975611" evidence="3">
    <location>
        <begin position="22"/>
        <end position="256"/>
    </location>
</feature>
<evidence type="ECO:0000313" key="4">
    <source>
        <dbReference type="EMBL" id="CAE4670022.1"/>
    </source>
</evidence>
<feature type="region of interest" description="Disordered" evidence="1">
    <location>
        <begin position="23"/>
        <end position="43"/>
    </location>
</feature>
<evidence type="ECO:0000256" key="1">
    <source>
        <dbReference type="SAM" id="MobiDB-lite"/>
    </source>
</evidence>
<feature type="region of interest" description="Disordered" evidence="1">
    <location>
        <begin position="226"/>
        <end position="256"/>
    </location>
</feature>
<evidence type="ECO:0000256" key="2">
    <source>
        <dbReference type="SAM" id="Phobius"/>
    </source>
</evidence>
<reference evidence="4" key="1">
    <citation type="submission" date="2021-01" db="EMBL/GenBank/DDBJ databases">
        <authorList>
            <person name="Corre E."/>
            <person name="Pelletier E."/>
            <person name="Niang G."/>
            <person name="Scheremetjew M."/>
            <person name="Finn R."/>
            <person name="Kale V."/>
            <person name="Holt S."/>
            <person name="Cochrane G."/>
            <person name="Meng A."/>
            <person name="Brown T."/>
            <person name="Cohen L."/>
        </authorList>
    </citation>
    <scope>NUCLEOTIDE SEQUENCE</scope>
    <source>
        <strain evidence="4">CCMP3105</strain>
    </source>
</reference>
<feature type="compositionally biased region" description="Basic and acidic residues" evidence="1">
    <location>
        <begin position="247"/>
        <end position="256"/>
    </location>
</feature>
<name>A0A7S4W3I4_9DINO</name>
<keyword evidence="2" id="KW-1133">Transmembrane helix</keyword>
<proteinExistence type="predicted"/>
<keyword evidence="2" id="KW-0812">Transmembrane</keyword>
<keyword evidence="3" id="KW-0732">Signal</keyword>
<protein>
    <submittedName>
        <fullName evidence="4">Uncharacterized protein</fullName>
    </submittedName>
</protein>
<feature type="transmembrane region" description="Helical" evidence="2">
    <location>
        <begin position="192"/>
        <end position="213"/>
    </location>
</feature>
<feature type="region of interest" description="Disordered" evidence="1">
    <location>
        <begin position="73"/>
        <end position="150"/>
    </location>
</feature>
<organism evidence="4">
    <name type="scientific">Alexandrium monilatum</name>
    <dbReference type="NCBI Taxonomy" id="311494"/>
    <lineage>
        <taxon>Eukaryota</taxon>
        <taxon>Sar</taxon>
        <taxon>Alveolata</taxon>
        <taxon>Dinophyceae</taxon>
        <taxon>Gonyaulacales</taxon>
        <taxon>Pyrocystaceae</taxon>
        <taxon>Alexandrium</taxon>
    </lineage>
</organism>
<keyword evidence="2" id="KW-0472">Membrane</keyword>
<sequence length="256" mass="27484">MTPGRTSVVWLLPLAVHPLGAVKPGGSVQGSPEAAPRPVGPQDAHRWAVAHDGSLKAVPEPAGHGRAAAIRREQRQGKDILLPSGGLSQGSDMVTEYQPYGQRYGQHYPPAHPQQHWPRRVPQQTQYHGYGQPGVQHAGPQAPPPRNMDEAVHSVQRVDRIVQEAEHGAGLPQTVHTVSTTKAPSYEEEEDYFLWICVLLALLLAGGAVALGVNLMKKTRELEAQLGAKAQPPGVPGRGAPQQSGEAKGRETRPPK</sequence>
<feature type="signal peptide" evidence="3">
    <location>
        <begin position="1"/>
        <end position="21"/>
    </location>
</feature>
<dbReference type="AlphaFoldDB" id="A0A7S4W3I4"/>
<accession>A0A7S4W3I4</accession>
<dbReference type="EMBL" id="HBNR01090934">
    <property type="protein sequence ID" value="CAE4670022.1"/>
    <property type="molecule type" value="Transcribed_RNA"/>
</dbReference>
<gene>
    <name evidence="4" type="ORF">AMON00008_LOCUS65312</name>
</gene>
<evidence type="ECO:0000256" key="3">
    <source>
        <dbReference type="SAM" id="SignalP"/>
    </source>
</evidence>